<dbReference type="SMART" id="SM00398">
    <property type="entry name" value="HMG"/>
    <property type="match status" value="1"/>
</dbReference>
<evidence type="ECO:0000256" key="3">
    <source>
        <dbReference type="PROSITE-ProRule" id="PRU00267"/>
    </source>
</evidence>
<feature type="compositionally biased region" description="Low complexity" evidence="4">
    <location>
        <begin position="123"/>
        <end position="137"/>
    </location>
</feature>
<dbReference type="Gene3D" id="3.50.50.60">
    <property type="entry name" value="FAD/NAD(P)-binding domain"/>
    <property type="match status" value="2"/>
</dbReference>
<dbReference type="GO" id="GO:0005634">
    <property type="term" value="C:nucleus"/>
    <property type="evidence" value="ECO:0007669"/>
    <property type="project" value="UniProtKB-UniRule"/>
</dbReference>
<evidence type="ECO:0000256" key="2">
    <source>
        <dbReference type="ARBA" id="ARBA00023002"/>
    </source>
</evidence>
<dbReference type="InterPro" id="IPR050281">
    <property type="entry name" value="Flavin_monoamine_oxidase"/>
</dbReference>
<comment type="similarity">
    <text evidence="1">Belongs to the flavin monoamine oxidase family.</text>
</comment>
<dbReference type="GO" id="GO:0008168">
    <property type="term" value="F:methyltransferase activity"/>
    <property type="evidence" value="ECO:0007669"/>
    <property type="project" value="UniProtKB-KW"/>
</dbReference>
<feature type="region of interest" description="Disordered" evidence="4">
    <location>
        <begin position="123"/>
        <end position="163"/>
    </location>
</feature>
<keyword evidence="3" id="KW-0539">Nucleus</keyword>
<protein>
    <submittedName>
        <fullName evidence="7">Putative lysine-specific histone demethylase 1</fullName>
    </submittedName>
</protein>
<dbReference type="SUPFAM" id="SSF54373">
    <property type="entry name" value="FAD-linked reductases, C-terminal domain"/>
    <property type="match status" value="1"/>
</dbReference>
<keyword evidence="3" id="KW-0238">DNA-binding</keyword>
<dbReference type="InterPro" id="IPR007526">
    <property type="entry name" value="SWIRM"/>
</dbReference>
<dbReference type="STRING" id="1245745.A0A0A2VXF4"/>
<evidence type="ECO:0000256" key="4">
    <source>
        <dbReference type="SAM" id="MobiDB-lite"/>
    </source>
</evidence>
<dbReference type="OrthoDB" id="9982100at2759"/>
<dbReference type="Proteomes" id="UP000030106">
    <property type="component" value="Unassembled WGS sequence"/>
</dbReference>
<dbReference type="SUPFAM" id="SSF47095">
    <property type="entry name" value="HMG-box"/>
    <property type="match status" value="1"/>
</dbReference>
<dbReference type="InterPro" id="IPR036188">
    <property type="entry name" value="FAD/NAD-bd_sf"/>
</dbReference>
<keyword evidence="7" id="KW-0808">Transferase</keyword>
<evidence type="ECO:0000259" key="6">
    <source>
        <dbReference type="PROSITE" id="PS50934"/>
    </source>
</evidence>
<dbReference type="GO" id="GO:0050660">
    <property type="term" value="F:flavin adenine dinucleotide binding"/>
    <property type="evidence" value="ECO:0007669"/>
    <property type="project" value="TreeGrafter"/>
</dbReference>
<dbReference type="PROSITE" id="PS50934">
    <property type="entry name" value="SWIRM"/>
    <property type="match status" value="1"/>
</dbReference>
<dbReference type="GO" id="GO:0032259">
    <property type="term" value="P:methylation"/>
    <property type="evidence" value="ECO:0007669"/>
    <property type="project" value="UniProtKB-KW"/>
</dbReference>
<dbReference type="eggNOG" id="KOG0029">
    <property type="taxonomic scope" value="Eukaryota"/>
</dbReference>
<dbReference type="SUPFAM" id="SSF51905">
    <property type="entry name" value="FAD/NAD(P)-binding domain"/>
    <property type="match status" value="1"/>
</dbReference>
<dbReference type="AlphaFoldDB" id="A0A0A2VXF4"/>
<keyword evidence="7" id="KW-0489">Methyltransferase</keyword>
<accession>A0A0A2VXF4</accession>
<feature type="region of interest" description="Disordered" evidence="4">
    <location>
        <begin position="1037"/>
        <end position="1079"/>
    </location>
</feature>
<dbReference type="Gene3D" id="1.10.30.10">
    <property type="entry name" value="High mobility group box domain"/>
    <property type="match status" value="1"/>
</dbReference>
<dbReference type="InterPro" id="IPR002937">
    <property type="entry name" value="Amino_oxidase"/>
</dbReference>
<dbReference type="Gene3D" id="3.90.660.10">
    <property type="match status" value="1"/>
</dbReference>
<proteinExistence type="inferred from homology"/>
<dbReference type="GO" id="GO:0010468">
    <property type="term" value="P:regulation of gene expression"/>
    <property type="evidence" value="ECO:0007669"/>
    <property type="project" value="UniProtKB-ARBA"/>
</dbReference>
<feature type="compositionally biased region" description="Polar residues" evidence="4">
    <location>
        <begin position="154"/>
        <end position="163"/>
    </location>
</feature>
<dbReference type="InterPro" id="IPR009057">
    <property type="entry name" value="Homeodomain-like_sf"/>
</dbReference>
<dbReference type="GO" id="GO:0003677">
    <property type="term" value="F:DNA binding"/>
    <property type="evidence" value="ECO:0007669"/>
    <property type="project" value="UniProtKB-UniRule"/>
</dbReference>
<evidence type="ECO:0000313" key="7">
    <source>
        <dbReference type="EMBL" id="KGQ12313.1"/>
    </source>
</evidence>
<dbReference type="Pfam" id="PF04433">
    <property type="entry name" value="SWIRM"/>
    <property type="match status" value="1"/>
</dbReference>
<dbReference type="InterPro" id="IPR036388">
    <property type="entry name" value="WH-like_DNA-bd_sf"/>
</dbReference>
<dbReference type="Pfam" id="PF09011">
    <property type="entry name" value="HMG_box_2"/>
    <property type="match status" value="1"/>
</dbReference>
<dbReference type="CDD" id="cd00084">
    <property type="entry name" value="HMG-box_SF"/>
    <property type="match status" value="1"/>
</dbReference>
<evidence type="ECO:0000259" key="5">
    <source>
        <dbReference type="PROSITE" id="PS50118"/>
    </source>
</evidence>
<dbReference type="InterPro" id="IPR036910">
    <property type="entry name" value="HMG_box_dom_sf"/>
</dbReference>
<dbReference type="GO" id="GO:0006338">
    <property type="term" value="P:chromatin remodeling"/>
    <property type="evidence" value="ECO:0007669"/>
    <property type="project" value="TreeGrafter"/>
</dbReference>
<feature type="domain" description="HMG box" evidence="5">
    <location>
        <begin position="941"/>
        <end position="1017"/>
    </location>
</feature>
<dbReference type="PANTHER" id="PTHR10742:SF386">
    <property type="entry name" value="LYSINE-SPECIFIC HISTONE DEMETHYLASE 1A"/>
    <property type="match status" value="1"/>
</dbReference>
<feature type="DNA-binding region" description="HMG box" evidence="3">
    <location>
        <begin position="941"/>
        <end position="1017"/>
    </location>
</feature>
<evidence type="ECO:0000313" key="8">
    <source>
        <dbReference type="Proteomes" id="UP000030106"/>
    </source>
</evidence>
<dbReference type="FunFam" id="3.50.50.60:FF:000249">
    <property type="entry name" value="Lysine-specific histone demethylase Aof2"/>
    <property type="match status" value="1"/>
</dbReference>
<comment type="caution">
    <text evidence="7">The sequence shown here is derived from an EMBL/GenBank/DDBJ whole genome shotgun (WGS) entry which is preliminary data.</text>
</comment>
<evidence type="ECO:0000256" key="1">
    <source>
        <dbReference type="ARBA" id="ARBA00005995"/>
    </source>
</evidence>
<dbReference type="Pfam" id="PF01593">
    <property type="entry name" value="Amino_oxidase"/>
    <property type="match status" value="2"/>
</dbReference>
<organism evidence="7 8">
    <name type="scientific">Beauveria bassiana D1-5</name>
    <dbReference type="NCBI Taxonomy" id="1245745"/>
    <lineage>
        <taxon>Eukaryota</taxon>
        <taxon>Fungi</taxon>
        <taxon>Dikarya</taxon>
        <taxon>Ascomycota</taxon>
        <taxon>Pezizomycotina</taxon>
        <taxon>Sordariomycetes</taxon>
        <taxon>Hypocreomycetidae</taxon>
        <taxon>Hypocreales</taxon>
        <taxon>Cordycipitaceae</taxon>
        <taxon>Beauveria</taxon>
    </lineage>
</organism>
<dbReference type="GO" id="GO:0003682">
    <property type="term" value="F:chromatin binding"/>
    <property type="evidence" value="ECO:0007669"/>
    <property type="project" value="TreeGrafter"/>
</dbReference>
<dbReference type="PROSITE" id="PS50118">
    <property type="entry name" value="HMG_BOX_2"/>
    <property type="match status" value="1"/>
</dbReference>
<dbReference type="Gene3D" id="1.10.10.10">
    <property type="entry name" value="Winged helix-like DNA-binding domain superfamily/Winged helix DNA-binding domain"/>
    <property type="match status" value="1"/>
</dbReference>
<feature type="domain" description="SWIRM" evidence="6">
    <location>
        <begin position="195"/>
        <end position="289"/>
    </location>
</feature>
<sequence>METDPHSENRAGPDNCHVLQACETRPVASLSVLSNVATAAQARHDIPPGNTRVQGPTTYAQNSFYGPISMAEASAEMKGRGMVLSPVSSPLSHQSFSKIKIEKPDCEVPIPSFHNGATESFASDMSDLSSRQSSFSSKATTPADNDTPRKRTSDISTPTIPQRSFSNDGDRLDFIVQPKSSIPRDMPSSQYATECIVAAENSRLNPYALHSEEYFLLRHHISNAQVTTYLNVRNSILRLWLQKPWQGVSREEAVGCANARWFDAANVCYNWLVRRGYVNFGCLDLGRLASKARYQKQISKRRTVAIVGAGISGLSCARQLEGLFKQYANRFYDLGEDIPKVLLIEGRSRIGGRVYSRQLRSQPPSPMDGFDNKRCTAEMGGMIITGFDRGNPLNVLVRGQLCLPYHALKAETTIYDSDGKPVDAERDQLIERLYNDCLDRVSEHKYKSVAATLIQGNRDLLNEGKDSPIDGSKSIAQSEEIAVSQASESEQLQQNVGDVVPTIPVSSDKLTGRVYSEPGVPAASKASEKAVSMGWTLKQGIDTEKDLDLGYAVHDPDSTLGSVLDDAISQYKSLVELNALDHRLINWHIANLEYSNATNLHNLSLGLWDIDAGNEWEGSHTMVVGGYQSVARGLLHCPTPLNITAKSPVKRISYQADAFAGPASIECEDGKVMEADSVVCTVPLGVLKHGDIEFDPPMPDWKTQAIERLGFGILNKVVLVYDKVFWDSDRHIFGVLKDASDPQSTSQHAYRASRGRFFQWFNVTNTTGMPCLIALMAGDAGFDTETSSNESLISEATKTLQSIFGPDVPHPLEAVVTRWGSDPFTRGSYSSAAPDMQPEDYDSMARPVGNLFFAGEHTIGTHPATVHGAYLSGLRAASEVLDRVLGPIEVPTPLILPRDSLLLQKRKEAAKDPRQARINAYETEAWNHVQSKIGERPVAPGKVAGNAYLLFSKMYFDEARRRCEENRKVGRTKAMPNEVRVMTSRMWKEASEEVRRPFEEQAAEQKRAYAEAVAKHAQEVGKWDLEAIEIRAAYDRSNPFAPEPGDAAAGSGGWTPLTPKSRRARNVSYAEDNDSDMEL</sequence>
<dbReference type="SUPFAM" id="SSF46689">
    <property type="entry name" value="Homeodomain-like"/>
    <property type="match status" value="1"/>
</dbReference>
<dbReference type="PANTHER" id="PTHR10742">
    <property type="entry name" value="FLAVIN MONOAMINE OXIDASE"/>
    <property type="match status" value="1"/>
</dbReference>
<dbReference type="HOGENOM" id="CLU_004498_1_2_1"/>
<reference evidence="7 8" key="1">
    <citation type="submission" date="2012-10" db="EMBL/GenBank/DDBJ databases">
        <title>Genome sequencing and analysis of entomopathogenic fungi Beauveria bassiana D1-5.</title>
        <authorList>
            <person name="Li Q."/>
            <person name="Wang L."/>
            <person name="Zhang Z."/>
            <person name="Wang Q."/>
            <person name="Ren J."/>
            <person name="Wang M."/>
            <person name="Xu W."/>
            <person name="Wang J."/>
            <person name="Lu Y."/>
            <person name="Du Q."/>
            <person name="Sun Z."/>
        </authorList>
    </citation>
    <scope>NUCLEOTIDE SEQUENCE [LARGE SCALE GENOMIC DNA]</scope>
    <source>
        <strain evidence="7 8">D1-5</strain>
    </source>
</reference>
<name>A0A0A2VXF4_BEABA</name>
<gene>
    <name evidence="7" type="ORF">BBAD15_g1940</name>
</gene>
<dbReference type="EMBL" id="ANFO01000126">
    <property type="protein sequence ID" value="KGQ12313.1"/>
    <property type="molecule type" value="Genomic_DNA"/>
</dbReference>
<dbReference type="InterPro" id="IPR009071">
    <property type="entry name" value="HMG_box_dom"/>
</dbReference>
<keyword evidence="2" id="KW-0560">Oxidoreductase</keyword>
<dbReference type="GO" id="GO:0016491">
    <property type="term" value="F:oxidoreductase activity"/>
    <property type="evidence" value="ECO:0007669"/>
    <property type="project" value="UniProtKB-KW"/>
</dbReference>